<dbReference type="EMBL" id="JBEZFP010000082">
    <property type="protein sequence ID" value="MEU8137226.1"/>
    <property type="molecule type" value="Genomic_DNA"/>
</dbReference>
<dbReference type="RefSeq" id="WP_358358811.1">
    <property type="nucleotide sequence ID" value="NZ_JBEZFP010000082.1"/>
</dbReference>
<evidence type="ECO:0000259" key="3">
    <source>
        <dbReference type="Pfam" id="PF14016"/>
    </source>
</evidence>
<comment type="caution">
    <text evidence="4">The sequence shown here is derived from an EMBL/GenBank/DDBJ whole genome shotgun (WGS) entry which is preliminary data.</text>
</comment>
<dbReference type="Pfam" id="PF14016">
    <property type="entry name" value="DUF4232"/>
    <property type="match status" value="1"/>
</dbReference>
<accession>A0ABV3DNF7</accession>
<protein>
    <submittedName>
        <fullName evidence="4">DUF4232 domain-containing protein</fullName>
    </submittedName>
</protein>
<reference evidence="4 5" key="1">
    <citation type="submission" date="2024-06" db="EMBL/GenBank/DDBJ databases">
        <title>The Natural Products Discovery Center: Release of the First 8490 Sequenced Strains for Exploring Actinobacteria Biosynthetic Diversity.</title>
        <authorList>
            <person name="Kalkreuter E."/>
            <person name="Kautsar S.A."/>
            <person name="Yang D."/>
            <person name="Bader C.D."/>
            <person name="Teijaro C.N."/>
            <person name="Fluegel L."/>
            <person name="Davis C.M."/>
            <person name="Simpson J.R."/>
            <person name="Lauterbach L."/>
            <person name="Steele A.D."/>
            <person name="Gui C."/>
            <person name="Meng S."/>
            <person name="Li G."/>
            <person name="Viehrig K."/>
            <person name="Ye F."/>
            <person name="Su P."/>
            <person name="Kiefer A.F."/>
            <person name="Nichols A."/>
            <person name="Cepeda A.J."/>
            <person name="Yan W."/>
            <person name="Fan B."/>
            <person name="Jiang Y."/>
            <person name="Adhikari A."/>
            <person name="Zheng C.-J."/>
            <person name="Schuster L."/>
            <person name="Cowan T.M."/>
            <person name="Smanski M.J."/>
            <person name="Chevrette M.G."/>
            <person name="De Carvalho L.P.S."/>
            <person name="Shen B."/>
        </authorList>
    </citation>
    <scope>NUCLEOTIDE SEQUENCE [LARGE SCALE GENOMIC DNA]</scope>
    <source>
        <strain evidence="4 5">NPDC048946</strain>
    </source>
</reference>
<name>A0ABV3DNF7_9ACTN</name>
<sequence>MFGHRRKALLVSAALVSSAMLLTACNGSDSDSGAAQGSSSAAQPGAAVPPSNAPAPGNGQGAGAGDSGTNGNGQAPAPAGKPSGGQGTAAGSGAGAGAGTSAGAGAGTSGGADGSIGKCRTDDLKITAMDATITGDPNGTVAVTFENIGHNCTMSGYAGVDLKTAAGSVSAQRIGQPAEPTVLQSGKSVSFGIDYPINDSGGSGVRITDLVVTPPGETKSITLKWPGGGSLPVTDGSGTPVQVGPIGSAGQGG</sequence>
<organism evidence="4 5">
    <name type="scientific">Streptodolium elevatio</name>
    <dbReference type="NCBI Taxonomy" id="3157996"/>
    <lineage>
        <taxon>Bacteria</taxon>
        <taxon>Bacillati</taxon>
        <taxon>Actinomycetota</taxon>
        <taxon>Actinomycetes</taxon>
        <taxon>Kitasatosporales</taxon>
        <taxon>Streptomycetaceae</taxon>
        <taxon>Streptodolium</taxon>
    </lineage>
</organism>
<feature type="signal peptide" evidence="2">
    <location>
        <begin position="1"/>
        <end position="24"/>
    </location>
</feature>
<evidence type="ECO:0000313" key="4">
    <source>
        <dbReference type="EMBL" id="MEU8137226.1"/>
    </source>
</evidence>
<dbReference type="Proteomes" id="UP001551482">
    <property type="component" value="Unassembled WGS sequence"/>
</dbReference>
<feature type="region of interest" description="Disordered" evidence="1">
    <location>
        <begin position="226"/>
        <end position="253"/>
    </location>
</feature>
<keyword evidence="5" id="KW-1185">Reference proteome</keyword>
<keyword evidence="2" id="KW-0732">Signal</keyword>
<feature type="domain" description="DUF4232" evidence="3">
    <location>
        <begin position="119"/>
        <end position="245"/>
    </location>
</feature>
<feature type="compositionally biased region" description="Gly residues" evidence="1">
    <location>
        <begin position="58"/>
        <end position="71"/>
    </location>
</feature>
<evidence type="ECO:0000313" key="5">
    <source>
        <dbReference type="Proteomes" id="UP001551482"/>
    </source>
</evidence>
<proteinExistence type="predicted"/>
<evidence type="ECO:0000256" key="2">
    <source>
        <dbReference type="SAM" id="SignalP"/>
    </source>
</evidence>
<feature type="region of interest" description="Disordered" evidence="1">
    <location>
        <begin position="28"/>
        <end position="116"/>
    </location>
</feature>
<gene>
    <name evidence="4" type="ORF">AB0C36_27375</name>
</gene>
<feature type="compositionally biased region" description="Low complexity" evidence="1">
    <location>
        <begin position="28"/>
        <end position="57"/>
    </location>
</feature>
<dbReference type="InterPro" id="IPR025326">
    <property type="entry name" value="DUF4232"/>
</dbReference>
<dbReference type="PROSITE" id="PS51257">
    <property type="entry name" value="PROKAR_LIPOPROTEIN"/>
    <property type="match status" value="1"/>
</dbReference>
<evidence type="ECO:0000256" key="1">
    <source>
        <dbReference type="SAM" id="MobiDB-lite"/>
    </source>
</evidence>
<feature type="chain" id="PRO_5045574219" evidence="2">
    <location>
        <begin position="25"/>
        <end position="253"/>
    </location>
</feature>
<feature type="compositionally biased region" description="Gly residues" evidence="1">
    <location>
        <begin position="82"/>
        <end position="114"/>
    </location>
</feature>